<name>A0A1A8XHV8_9PROT</name>
<dbReference type="EMBL" id="FLQX01000090">
    <property type="protein sequence ID" value="SBT04774.1"/>
    <property type="molecule type" value="Genomic_DNA"/>
</dbReference>
<sequence length="68" mass="7741">MCRQVLPFVGADLQESRTKWGTAILCWHLLSSSTKVSRMKALGQRYVQHSVWLARHDRQPTASCSVIN</sequence>
<protein>
    <submittedName>
        <fullName evidence="1">Uncharacterized protein</fullName>
    </submittedName>
</protein>
<evidence type="ECO:0000313" key="2">
    <source>
        <dbReference type="Proteomes" id="UP000199169"/>
    </source>
</evidence>
<accession>A0A1A8XHV8</accession>
<reference evidence="1 2" key="1">
    <citation type="submission" date="2016-06" db="EMBL/GenBank/DDBJ databases">
        <authorList>
            <person name="Kjaerup R.B."/>
            <person name="Dalgaard T.S."/>
            <person name="Juul-Madsen H.R."/>
        </authorList>
    </citation>
    <scope>NUCLEOTIDE SEQUENCE [LARGE SCALE GENOMIC DNA]</scope>
    <source>
        <strain evidence="1">3</strain>
    </source>
</reference>
<organism evidence="1 2">
    <name type="scientific">Candidatus Accumulibacter aalborgensis</name>
    <dbReference type="NCBI Taxonomy" id="1860102"/>
    <lineage>
        <taxon>Bacteria</taxon>
        <taxon>Pseudomonadati</taxon>
        <taxon>Pseudomonadota</taxon>
        <taxon>Betaproteobacteria</taxon>
        <taxon>Candidatus Accumulibacter</taxon>
    </lineage>
</organism>
<keyword evidence="2" id="KW-1185">Reference proteome</keyword>
<dbReference type="Proteomes" id="UP000199169">
    <property type="component" value="Unassembled WGS sequence"/>
</dbReference>
<evidence type="ECO:0000313" key="1">
    <source>
        <dbReference type="EMBL" id="SBT04774.1"/>
    </source>
</evidence>
<dbReference type="STRING" id="1860102.ACCAA_180050"/>
<dbReference type="AlphaFoldDB" id="A0A1A8XHV8"/>
<gene>
    <name evidence="1" type="ORF">ACCAA_180050</name>
</gene>
<proteinExistence type="predicted"/>